<feature type="transmembrane region" description="Helical" evidence="7">
    <location>
        <begin position="398"/>
        <end position="416"/>
    </location>
</feature>
<dbReference type="InterPro" id="IPR036249">
    <property type="entry name" value="Thioredoxin-like_sf"/>
</dbReference>
<evidence type="ECO:0000259" key="8">
    <source>
        <dbReference type="PROSITE" id="PS51352"/>
    </source>
</evidence>
<feature type="transmembrane region" description="Helical" evidence="7">
    <location>
        <begin position="422"/>
        <end position="441"/>
    </location>
</feature>
<dbReference type="NCBIfam" id="NF001419">
    <property type="entry name" value="PRK00293.1"/>
    <property type="match status" value="1"/>
</dbReference>
<feature type="transmembrane region" description="Helical" evidence="7">
    <location>
        <begin position="448"/>
        <end position="466"/>
    </location>
</feature>
<evidence type="ECO:0000256" key="4">
    <source>
        <dbReference type="ARBA" id="ARBA00022748"/>
    </source>
</evidence>
<dbReference type="SUPFAM" id="SSF74863">
    <property type="entry name" value="Thiol:disulfide interchange protein DsbD, N-terminal domain (DsbD-alpha)"/>
    <property type="match status" value="1"/>
</dbReference>
<dbReference type="EMBL" id="JAPUBN010000019">
    <property type="protein sequence ID" value="MCZ2722881.1"/>
    <property type="molecule type" value="Genomic_DNA"/>
</dbReference>
<evidence type="ECO:0000256" key="7">
    <source>
        <dbReference type="SAM" id="Phobius"/>
    </source>
</evidence>
<feature type="transmembrane region" description="Helical" evidence="7">
    <location>
        <begin position="278"/>
        <end position="302"/>
    </location>
</feature>
<keyword evidence="5 7" id="KW-1133">Transmembrane helix</keyword>
<dbReference type="InterPro" id="IPR003834">
    <property type="entry name" value="Cyt_c_assmbl_TM_dom"/>
</dbReference>
<dbReference type="GO" id="GO:0047134">
    <property type="term" value="F:protein-disulfide reductase [NAD(P)H] activity"/>
    <property type="evidence" value="ECO:0007669"/>
    <property type="project" value="UniProtKB-EC"/>
</dbReference>
<comment type="caution">
    <text evidence="9">The sequence shown here is derived from an EMBL/GenBank/DDBJ whole genome shotgun (WGS) entry which is preliminary data.</text>
</comment>
<dbReference type="Gene3D" id="2.60.40.1250">
    <property type="entry name" value="Thiol:disulfide interchange protein DsbD, N-terminal domain"/>
    <property type="match status" value="1"/>
</dbReference>
<dbReference type="RefSeq" id="WP_269126875.1">
    <property type="nucleotide sequence ID" value="NZ_JAPUBN010000019.1"/>
</dbReference>
<dbReference type="PROSITE" id="PS51352">
    <property type="entry name" value="THIOREDOXIN_2"/>
    <property type="match status" value="1"/>
</dbReference>
<keyword evidence="2" id="KW-1003">Cell membrane</keyword>
<keyword evidence="10" id="KW-1185">Reference proteome</keyword>
<dbReference type="Gene3D" id="3.40.30.10">
    <property type="entry name" value="Glutaredoxin"/>
    <property type="match status" value="1"/>
</dbReference>
<evidence type="ECO:0000256" key="1">
    <source>
        <dbReference type="ARBA" id="ARBA00004651"/>
    </source>
</evidence>
<accession>A0ABT4JXD4</accession>
<sequence>MRFIIAAFLLCITTLVHAIDLKLPFSSNQNTFLNVNQAFQLSVSAPENGKIKATWIVADGYYLYQHQFKLKGKDSDKLTFSPFPIGEDKYDVYFGDVVVYRDRLIAEINYDKNLPEGTLIHATLGYQGCADKGLCYPPQLEPFEFVVPLSTKSEHSLSALDASQIKAQKQNSFPQDTTIKFAPSETSIVINVLENHSWITAAVTLFGLGLLLSLTPCVLPMIPIVSAIVVGHKKTPLIAFYYSTLYVISMALTYALIGGLVGFFGLQLNIQAYLQNPVILLSSAALFILLAFAMFGVYELRLPTFIQAKLQPSNPDTQSNKSLGVALSAVFATLVVSPCVSAPLAGVLLFISTQGETAYGALMLFIMALGMGVPLLLVGMFGPSILPRSGEWLDDIKVLMGFGLIAVSIWLVTRWISLDYHLYLWGLLSLSIASYFLNAIAQGKKHPLRFLLTTLSLLIGILYFLGGANNKSDLVHPLKGITSATKANVSTIQKELPFATITSLDELTLFIQSNKSNNIIMLDFYADWCISCKVIEHEIFYNEAVHPMLRQLNLVRVDVTKNDAGNQNIMQRFNVFGPPALIFLTSEGKELTQFSLIGEPSLKEVIERLSFITKEFSQ</sequence>
<dbReference type="InterPro" id="IPR013766">
    <property type="entry name" value="Thioredoxin_domain"/>
</dbReference>
<feature type="transmembrane region" description="Helical" evidence="7">
    <location>
        <begin position="243"/>
        <end position="266"/>
    </location>
</feature>
<comment type="subcellular location">
    <subcellularLocation>
        <location evidence="1">Cell membrane</location>
        <topology evidence="1">Multi-pass membrane protein</topology>
    </subcellularLocation>
</comment>
<feature type="domain" description="Thioredoxin" evidence="8">
    <location>
        <begin position="478"/>
        <end position="614"/>
    </location>
</feature>
<dbReference type="InterPro" id="IPR028250">
    <property type="entry name" value="DsbDN"/>
</dbReference>
<evidence type="ECO:0000256" key="3">
    <source>
        <dbReference type="ARBA" id="ARBA00022692"/>
    </source>
</evidence>
<dbReference type="Pfam" id="PF11412">
    <property type="entry name" value="DsbD_N"/>
    <property type="match status" value="1"/>
</dbReference>
<dbReference type="PANTHER" id="PTHR32234:SF0">
    <property type="entry name" value="THIOL:DISULFIDE INTERCHANGE PROTEIN DSBD"/>
    <property type="match status" value="1"/>
</dbReference>
<feature type="transmembrane region" description="Helical" evidence="7">
    <location>
        <begin position="357"/>
        <end position="386"/>
    </location>
</feature>
<name>A0ABT4JXD4_9GAMM</name>
<gene>
    <name evidence="9" type="primary">dsbD</name>
    <name evidence="9" type="ORF">O1D97_15000</name>
</gene>
<proteinExistence type="predicted"/>
<dbReference type="Proteomes" id="UP001149719">
    <property type="component" value="Unassembled WGS sequence"/>
</dbReference>
<protein>
    <submittedName>
        <fullName evidence="9">Protein-disulfide reductase DsbD</fullName>
        <ecNumber evidence="9">1.8.1.8</ecNumber>
    </submittedName>
</protein>
<dbReference type="Pfam" id="PF00085">
    <property type="entry name" value="Thioredoxin"/>
    <property type="match status" value="1"/>
</dbReference>
<dbReference type="InterPro" id="IPR036929">
    <property type="entry name" value="DsbDN_sf"/>
</dbReference>
<organism evidence="9 10">
    <name type="scientific">Marinomonas phaeophyticola</name>
    <dbReference type="NCBI Taxonomy" id="3004091"/>
    <lineage>
        <taxon>Bacteria</taxon>
        <taxon>Pseudomonadati</taxon>
        <taxon>Pseudomonadota</taxon>
        <taxon>Gammaproteobacteria</taxon>
        <taxon>Oceanospirillales</taxon>
        <taxon>Oceanospirillaceae</taxon>
        <taxon>Marinomonas</taxon>
    </lineage>
</organism>
<dbReference type="Pfam" id="PF02683">
    <property type="entry name" value="DsbD_TM"/>
    <property type="match status" value="1"/>
</dbReference>
<keyword evidence="4" id="KW-0201">Cytochrome c-type biogenesis</keyword>
<feature type="transmembrane region" description="Helical" evidence="7">
    <location>
        <begin position="323"/>
        <end position="351"/>
    </location>
</feature>
<evidence type="ECO:0000256" key="6">
    <source>
        <dbReference type="ARBA" id="ARBA00023136"/>
    </source>
</evidence>
<keyword evidence="3 7" id="KW-0812">Transmembrane</keyword>
<evidence type="ECO:0000256" key="2">
    <source>
        <dbReference type="ARBA" id="ARBA00022475"/>
    </source>
</evidence>
<evidence type="ECO:0000256" key="5">
    <source>
        <dbReference type="ARBA" id="ARBA00022989"/>
    </source>
</evidence>
<keyword evidence="9" id="KW-0560">Oxidoreductase</keyword>
<dbReference type="SUPFAM" id="SSF52833">
    <property type="entry name" value="Thioredoxin-like"/>
    <property type="match status" value="1"/>
</dbReference>
<keyword evidence="6 7" id="KW-0472">Membrane</keyword>
<evidence type="ECO:0000313" key="10">
    <source>
        <dbReference type="Proteomes" id="UP001149719"/>
    </source>
</evidence>
<evidence type="ECO:0000313" key="9">
    <source>
        <dbReference type="EMBL" id="MCZ2722881.1"/>
    </source>
</evidence>
<feature type="transmembrane region" description="Helical" evidence="7">
    <location>
        <begin position="198"/>
        <end position="231"/>
    </location>
</feature>
<reference evidence="9" key="1">
    <citation type="submission" date="2022-12" db="EMBL/GenBank/DDBJ databases">
        <title>Marinomonas 15G1-11 sp. nov, isolated from marine algae.</title>
        <authorList>
            <person name="Butt M."/>
            <person name="Choi D.G."/>
            <person name="Kim J.M."/>
            <person name="Lee J.K."/>
            <person name="Baek J.H."/>
            <person name="Jeon C.O."/>
        </authorList>
    </citation>
    <scope>NUCLEOTIDE SEQUENCE</scope>
    <source>
        <strain evidence="9">15G1-11</strain>
    </source>
</reference>
<dbReference type="PANTHER" id="PTHR32234">
    <property type="entry name" value="THIOL:DISULFIDE INTERCHANGE PROTEIN DSBD"/>
    <property type="match status" value="1"/>
</dbReference>
<dbReference type="EC" id="1.8.1.8" evidence="9"/>